<dbReference type="GO" id="GO:0048240">
    <property type="term" value="P:sperm capacitation"/>
    <property type="evidence" value="ECO:0007669"/>
    <property type="project" value="TreeGrafter"/>
</dbReference>
<evidence type="ECO:0000256" key="2">
    <source>
        <dbReference type="ARBA" id="ARBA00022692"/>
    </source>
</evidence>
<keyword evidence="2 5" id="KW-0812">Transmembrane</keyword>
<evidence type="ECO:0000256" key="3">
    <source>
        <dbReference type="ARBA" id="ARBA00022989"/>
    </source>
</evidence>
<sequence length="362" mass="41847">RRKDTKFCAYLRRLLGSPFFAFLMICIVSLNAVFLAVETDYRLRLSSSTFFALTDSLILSIYTSEFLLKLYVDPIGYWKDGYNVLDAVILLLAFILPAFSSPPAHSWEVAKGLQALRILKLIKYSSGMRIVMKALGQMVKTVTYVLILLFLLMFIFAILGHGLYGHPENGDTENWGNMEAAFFTLFSLFTVDGWTDIQEELENHGFTNSHVFMIVFILLGFFVFFHMFIGVVIIKMQDSNQKYERECKATRKAAIWAKKQVLLKKQQEEMSKITHQRKSIQYRAFSEMVDNFKKTLHHTDSIIVEDFCVSLRFIDLYLTVLDLQDESVERLQELHCEMLGVLSRILESMEGKSQPLPEKIEK</sequence>
<dbReference type="PANTHER" id="PTHR47131">
    <property type="entry name" value="CATION CHANNEL SPERM-ASSOCIATED PROTEIN 3"/>
    <property type="match status" value="1"/>
</dbReference>
<evidence type="ECO:0000256" key="4">
    <source>
        <dbReference type="ARBA" id="ARBA00023136"/>
    </source>
</evidence>
<dbReference type="STRING" id="94827.A0A099YUQ9"/>
<feature type="domain" description="Ion transport" evidence="6">
    <location>
        <begin position="18"/>
        <end position="242"/>
    </location>
</feature>
<dbReference type="GO" id="GO:0036128">
    <property type="term" value="C:CatSper complex"/>
    <property type="evidence" value="ECO:0007669"/>
    <property type="project" value="TreeGrafter"/>
</dbReference>
<evidence type="ECO:0000313" key="7">
    <source>
        <dbReference type="EMBL" id="KGL72733.1"/>
    </source>
</evidence>
<feature type="transmembrane region" description="Helical" evidence="5">
    <location>
        <begin position="142"/>
        <end position="163"/>
    </location>
</feature>
<accession>A0A099YUQ9</accession>
<evidence type="ECO:0000256" key="1">
    <source>
        <dbReference type="ARBA" id="ARBA00004141"/>
    </source>
</evidence>
<dbReference type="InterPro" id="IPR027359">
    <property type="entry name" value="Volt_channel_dom_sf"/>
</dbReference>
<feature type="transmembrane region" description="Helical" evidence="5">
    <location>
        <begin position="20"/>
        <end position="37"/>
    </location>
</feature>
<comment type="subcellular location">
    <subcellularLocation>
        <location evidence="1">Membrane</location>
        <topology evidence="1">Multi-pass membrane protein</topology>
    </subcellularLocation>
</comment>
<dbReference type="SUPFAM" id="SSF81324">
    <property type="entry name" value="Voltage-gated potassium channels"/>
    <property type="match status" value="1"/>
</dbReference>
<dbReference type="AlphaFoldDB" id="A0A099YUQ9"/>
<feature type="transmembrane region" description="Helical" evidence="5">
    <location>
        <begin position="211"/>
        <end position="234"/>
    </location>
</feature>
<keyword evidence="8" id="KW-1185">Reference proteome</keyword>
<evidence type="ECO:0000259" key="6">
    <source>
        <dbReference type="Pfam" id="PF00520"/>
    </source>
</evidence>
<dbReference type="Proteomes" id="UP000053641">
    <property type="component" value="Unassembled WGS sequence"/>
</dbReference>
<dbReference type="Gene3D" id="1.20.120.350">
    <property type="entry name" value="Voltage-gated potassium channels. Chain C"/>
    <property type="match status" value="1"/>
</dbReference>
<dbReference type="Pfam" id="PF00520">
    <property type="entry name" value="Ion_trans"/>
    <property type="match status" value="1"/>
</dbReference>
<dbReference type="PANTHER" id="PTHR47131:SF1">
    <property type="entry name" value="CATION CHANNEL SPERM-ASSOCIATED PROTEIN 3"/>
    <property type="match status" value="1"/>
</dbReference>
<dbReference type="GO" id="GO:0006814">
    <property type="term" value="P:sodium ion transport"/>
    <property type="evidence" value="ECO:0007669"/>
    <property type="project" value="TreeGrafter"/>
</dbReference>
<proteinExistence type="predicted"/>
<dbReference type="GO" id="GO:0030317">
    <property type="term" value="P:flagellated sperm motility"/>
    <property type="evidence" value="ECO:0007669"/>
    <property type="project" value="TreeGrafter"/>
</dbReference>
<protein>
    <submittedName>
        <fullName evidence="7">Cation channel sperm-associated protein 3</fullName>
    </submittedName>
</protein>
<name>A0A099YUQ9_TINGU</name>
<feature type="non-terminal residue" evidence="7">
    <location>
        <position position="1"/>
    </location>
</feature>
<evidence type="ECO:0000313" key="8">
    <source>
        <dbReference type="Proteomes" id="UP000053641"/>
    </source>
</evidence>
<dbReference type="EMBL" id="KL885207">
    <property type="protein sequence ID" value="KGL72733.1"/>
    <property type="molecule type" value="Genomic_DNA"/>
</dbReference>
<organism evidence="7 8">
    <name type="scientific">Tinamus guttatus</name>
    <name type="common">White-throated tinamou</name>
    <dbReference type="NCBI Taxonomy" id="94827"/>
    <lineage>
        <taxon>Eukaryota</taxon>
        <taxon>Metazoa</taxon>
        <taxon>Chordata</taxon>
        <taxon>Craniata</taxon>
        <taxon>Vertebrata</taxon>
        <taxon>Euteleostomi</taxon>
        <taxon>Archelosauria</taxon>
        <taxon>Archosauria</taxon>
        <taxon>Dinosauria</taxon>
        <taxon>Saurischia</taxon>
        <taxon>Theropoda</taxon>
        <taxon>Coelurosauria</taxon>
        <taxon>Aves</taxon>
        <taxon>Palaeognathae</taxon>
        <taxon>Tinamiformes</taxon>
        <taxon>Tinamidae</taxon>
        <taxon>Tinamus</taxon>
    </lineage>
</organism>
<reference evidence="7 8" key="1">
    <citation type="submission" date="2014-06" db="EMBL/GenBank/DDBJ databases">
        <title>Genome evolution of avian class.</title>
        <authorList>
            <person name="Zhang G."/>
            <person name="Li C."/>
        </authorList>
    </citation>
    <scope>NUCLEOTIDE SEQUENCE [LARGE SCALE GENOMIC DNA]</scope>
    <source>
        <strain evidence="7">BGI_N309</strain>
    </source>
</reference>
<gene>
    <name evidence="7" type="ORF">N309_09150</name>
</gene>
<dbReference type="GO" id="GO:0001669">
    <property type="term" value="C:acrosomal vesicle"/>
    <property type="evidence" value="ECO:0007669"/>
    <property type="project" value="TreeGrafter"/>
</dbReference>
<dbReference type="Gene3D" id="1.10.287.70">
    <property type="match status" value="1"/>
</dbReference>
<dbReference type="InterPro" id="IPR005821">
    <property type="entry name" value="Ion_trans_dom"/>
</dbReference>
<feature type="transmembrane region" description="Helical" evidence="5">
    <location>
        <begin position="49"/>
        <end position="68"/>
    </location>
</feature>
<keyword evidence="3 5" id="KW-1133">Transmembrane helix</keyword>
<evidence type="ECO:0000256" key="5">
    <source>
        <dbReference type="SAM" id="Phobius"/>
    </source>
</evidence>
<feature type="non-terminal residue" evidence="7">
    <location>
        <position position="362"/>
    </location>
</feature>
<keyword evidence="4 5" id="KW-0472">Membrane</keyword>
<dbReference type="GO" id="GO:0005245">
    <property type="term" value="F:voltage-gated calcium channel activity"/>
    <property type="evidence" value="ECO:0007669"/>
    <property type="project" value="TreeGrafter"/>
</dbReference>